<dbReference type="RefSeq" id="WP_057826541.1">
    <property type="nucleotide sequence ID" value="NZ_AZEA01000046.1"/>
</dbReference>
<evidence type="ECO:0000256" key="5">
    <source>
        <dbReference type="ARBA" id="ARBA00022825"/>
    </source>
</evidence>
<dbReference type="GO" id="GO:0008240">
    <property type="term" value="F:tripeptidyl-peptidase activity"/>
    <property type="evidence" value="ECO:0007669"/>
    <property type="project" value="TreeGrafter"/>
</dbReference>
<protein>
    <submittedName>
        <fullName evidence="9">Pro-kumamolisin, activation domain protein</fullName>
    </submittedName>
</protein>
<evidence type="ECO:0000256" key="7">
    <source>
        <dbReference type="ARBA" id="ARBA00023145"/>
    </source>
</evidence>
<accession>A0A0R1KT24</accession>
<keyword evidence="6" id="KW-0106">Calcium</keyword>
<dbReference type="AlphaFoldDB" id="A0A0R1KT24"/>
<keyword evidence="7" id="KW-0865">Zymogen</keyword>
<dbReference type="PATRIC" id="fig|1423808.3.peg.2097"/>
<evidence type="ECO:0000313" key="10">
    <source>
        <dbReference type="Proteomes" id="UP000051581"/>
    </source>
</evidence>
<reference evidence="9 10" key="1">
    <citation type="journal article" date="2015" name="Genome Announc.">
        <title>Expanding the biotechnology potential of lactobacilli through comparative genomics of 213 strains and associated genera.</title>
        <authorList>
            <person name="Sun Z."/>
            <person name="Harris H.M."/>
            <person name="McCann A."/>
            <person name="Guo C."/>
            <person name="Argimon S."/>
            <person name="Zhang W."/>
            <person name="Yang X."/>
            <person name="Jeffery I.B."/>
            <person name="Cooney J.C."/>
            <person name="Kagawa T.F."/>
            <person name="Liu W."/>
            <person name="Song Y."/>
            <person name="Salvetti E."/>
            <person name="Wrobel A."/>
            <person name="Rasinkangas P."/>
            <person name="Parkhill J."/>
            <person name="Rea M.C."/>
            <person name="O'Sullivan O."/>
            <person name="Ritari J."/>
            <person name="Douillard F.P."/>
            <person name="Paul Ross R."/>
            <person name="Yang R."/>
            <person name="Briner A.E."/>
            <person name="Felis G.E."/>
            <person name="de Vos W.M."/>
            <person name="Barrangou R."/>
            <person name="Klaenhammer T.R."/>
            <person name="Caufield P.W."/>
            <person name="Cui Y."/>
            <person name="Zhang H."/>
            <person name="O'Toole P.W."/>
        </authorList>
    </citation>
    <scope>NUCLEOTIDE SEQUENCE [LARGE SCALE GENOMIC DNA]</scope>
    <source>
        <strain evidence="9 10">DSM 19904</strain>
    </source>
</reference>
<evidence type="ECO:0000256" key="2">
    <source>
        <dbReference type="ARBA" id="ARBA00022670"/>
    </source>
</evidence>
<dbReference type="SMART" id="SM00944">
    <property type="entry name" value="Pro-kuma_activ"/>
    <property type="match status" value="1"/>
</dbReference>
<comment type="caution">
    <text evidence="9">The sequence shown here is derived from an EMBL/GenBank/DDBJ whole genome shotgun (WGS) entry which is preliminary data.</text>
</comment>
<dbReference type="PANTHER" id="PTHR14218:SF15">
    <property type="entry name" value="TRIPEPTIDYL-PEPTIDASE 1"/>
    <property type="match status" value="1"/>
</dbReference>
<dbReference type="SUPFAM" id="SSF52743">
    <property type="entry name" value="Subtilisin-like"/>
    <property type="match status" value="1"/>
</dbReference>
<dbReference type="GO" id="GO:0046872">
    <property type="term" value="F:metal ion binding"/>
    <property type="evidence" value="ECO:0007669"/>
    <property type="project" value="UniProtKB-KW"/>
</dbReference>
<dbReference type="GO" id="GO:0006508">
    <property type="term" value="P:proteolysis"/>
    <property type="evidence" value="ECO:0007669"/>
    <property type="project" value="UniProtKB-KW"/>
</dbReference>
<gene>
    <name evidence="9" type="ORF">FD17_GL002071</name>
</gene>
<keyword evidence="3" id="KW-0479">Metal-binding</keyword>
<evidence type="ECO:0000256" key="1">
    <source>
        <dbReference type="ARBA" id="ARBA00001913"/>
    </source>
</evidence>
<comment type="cofactor">
    <cofactor evidence="1">
        <name>Ca(2+)</name>
        <dbReference type="ChEBI" id="CHEBI:29108"/>
    </cofactor>
</comment>
<keyword evidence="2" id="KW-0645">Protease</keyword>
<dbReference type="SUPFAM" id="SSF54897">
    <property type="entry name" value="Protease propeptides/inhibitors"/>
    <property type="match status" value="1"/>
</dbReference>
<organism evidence="9 10">
    <name type="scientific">Lentilactobacillus sunkii DSM 19904</name>
    <dbReference type="NCBI Taxonomy" id="1423808"/>
    <lineage>
        <taxon>Bacteria</taxon>
        <taxon>Bacillati</taxon>
        <taxon>Bacillota</taxon>
        <taxon>Bacilli</taxon>
        <taxon>Lactobacillales</taxon>
        <taxon>Lactobacillaceae</taxon>
        <taxon>Lentilactobacillus</taxon>
    </lineage>
</organism>
<evidence type="ECO:0000313" key="9">
    <source>
        <dbReference type="EMBL" id="KRK86320.1"/>
    </source>
</evidence>
<proteinExistence type="predicted"/>
<keyword evidence="10" id="KW-1185">Reference proteome</keyword>
<sequence>MRNMHLMINLVNVALLIELILNCPFKDNNAKAASYKSNVQSYEALMTPKIIHPNRIKGSEYKSFDIILNPKQHNKILHQAIAVNTPGDLHFKHFLTANKIGTHYGQSLRILTRWKHYLNQHHLKCSWFKNRMVLKVSGRVRSIDKVFNVKLQKAIYHTNPVRFGTRKNYIPKELSRTVLTIIGITDYNYHNVFSNSFNNSEMKGKKSNRGGSDVKKIMRHYDGEYLYRNGLTGRGTEIGIIAFGAAKKKNVLHFWQHEGASTSQKRLKIKEVFSNRFEKTRAGKDDLEATQDAEIAGAIAKRAKVKIFFVPEPYPNIMNFLNAYLTAFDDPKISVTTSSWGLGNQIAYLARHRLATPHYRYLLNLVLAQGALEGDSNFTAAGDFGIHGNLRSMYKNHALLDYQNTGQDPLATNPFVTSVGATVRSFHVKENEHVFSYRGPETAWGFATNIWAKLPKRKHTLATAREMISGSGGGFAHFYHTPSYQMGVPGINTFHAWQYFSYNLLPINGTPPLLSGKDHGRNYPDISANMMGYRVYQADGKDSWGISGGTSIVTPQFAGIAALINSSPGHKKMGFWNPQIYQLAKFDNSVFKTLNGTTNNCNNYYTGEPGKVYNQATGLGIPDFKKLFLKYQ</sequence>
<dbReference type="GO" id="GO:0004252">
    <property type="term" value="F:serine-type endopeptidase activity"/>
    <property type="evidence" value="ECO:0007669"/>
    <property type="project" value="InterPro"/>
</dbReference>
<dbReference type="InterPro" id="IPR050819">
    <property type="entry name" value="Tripeptidyl-peptidase_I"/>
</dbReference>
<keyword evidence="4" id="KW-0378">Hydrolase</keyword>
<feature type="domain" description="Peptidase S53" evidence="8">
    <location>
        <begin position="212"/>
        <end position="632"/>
    </location>
</feature>
<dbReference type="EMBL" id="AZEA01000046">
    <property type="protein sequence ID" value="KRK86320.1"/>
    <property type="molecule type" value="Genomic_DNA"/>
</dbReference>
<evidence type="ECO:0000259" key="8">
    <source>
        <dbReference type="PROSITE" id="PS51695"/>
    </source>
</evidence>
<dbReference type="PROSITE" id="PS51695">
    <property type="entry name" value="SEDOLISIN"/>
    <property type="match status" value="1"/>
</dbReference>
<dbReference type="CDD" id="cd04056">
    <property type="entry name" value="Peptidases_S53"/>
    <property type="match status" value="1"/>
</dbReference>
<evidence type="ECO:0000256" key="3">
    <source>
        <dbReference type="ARBA" id="ARBA00022723"/>
    </source>
</evidence>
<dbReference type="Proteomes" id="UP000051581">
    <property type="component" value="Unassembled WGS sequence"/>
</dbReference>
<dbReference type="OrthoDB" id="127592at2"/>
<dbReference type="InterPro" id="IPR030400">
    <property type="entry name" value="Sedolisin_dom"/>
</dbReference>
<name>A0A0R1KT24_9LACO</name>
<dbReference type="InterPro" id="IPR036852">
    <property type="entry name" value="Peptidase_S8/S53_dom_sf"/>
</dbReference>
<dbReference type="PANTHER" id="PTHR14218">
    <property type="entry name" value="PROTEASE S8 TRIPEPTIDYL PEPTIDASE I CLN2"/>
    <property type="match status" value="1"/>
</dbReference>
<dbReference type="Pfam" id="PF09286">
    <property type="entry name" value="Pro-kuma_activ"/>
    <property type="match status" value="1"/>
</dbReference>
<evidence type="ECO:0000256" key="6">
    <source>
        <dbReference type="ARBA" id="ARBA00022837"/>
    </source>
</evidence>
<keyword evidence="5" id="KW-0720">Serine protease</keyword>
<dbReference type="Gene3D" id="3.40.50.200">
    <property type="entry name" value="Peptidase S8/S53 domain"/>
    <property type="match status" value="1"/>
</dbReference>
<dbReference type="InterPro" id="IPR015366">
    <property type="entry name" value="S53_propep"/>
</dbReference>
<evidence type="ECO:0000256" key="4">
    <source>
        <dbReference type="ARBA" id="ARBA00022801"/>
    </source>
</evidence>